<feature type="active site" description="Nucleophile" evidence="6">
    <location>
        <position position="141"/>
    </location>
</feature>
<keyword evidence="3" id="KW-0645">Protease</keyword>
<dbReference type="InterPro" id="IPR003507">
    <property type="entry name" value="S66_fam"/>
</dbReference>
<dbReference type="PANTHER" id="PTHR30237">
    <property type="entry name" value="MURAMOYLTETRAPEPTIDE CARBOXYPEPTIDASE"/>
    <property type="match status" value="1"/>
</dbReference>
<dbReference type="OrthoDB" id="9807329at2"/>
<organism evidence="9 10">
    <name type="scientific">Lyngbya aestuarii BL J</name>
    <dbReference type="NCBI Taxonomy" id="1348334"/>
    <lineage>
        <taxon>Bacteria</taxon>
        <taxon>Bacillati</taxon>
        <taxon>Cyanobacteriota</taxon>
        <taxon>Cyanophyceae</taxon>
        <taxon>Oscillatoriophycideae</taxon>
        <taxon>Oscillatoriales</taxon>
        <taxon>Microcoleaceae</taxon>
        <taxon>Lyngbya</taxon>
    </lineage>
</organism>
<dbReference type="InterPro" id="IPR027461">
    <property type="entry name" value="Carboxypeptidase_A_C_sf"/>
</dbReference>
<dbReference type="InterPro" id="IPR029062">
    <property type="entry name" value="Class_I_gatase-like"/>
</dbReference>
<dbReference type="InterPro" id="IPR027478">
    <property type="entry name" value="LdcA_N"/>
</dbReference>
<feature type="domain" description="LD-carboxypeptidase N-terminal" evidence="7">
    <location>
        <begin position="45"/>
        <end position="161"/>
    </location>
</feature>
<dbReference type="SUPFAM" id="SSF141986">
    <property type="entry name" value="LD-carboxypeptidase A C-terminal domain-like"/>
    <property type="match status" value="1"/>
</dbReference>
<protein>
    <submittedName>
        <fullName evidence="9">LD-carboxypeptidase family protein</fullName>
    </submittedName>
</protein>
<dbReference type="GO" id="GO:0008236">
    <property type="term" value="F:serine-type peptidase activity"/>
    <property type="evidence" value="ECO:0007669"/>
    <property type="project" value="UniProtKB-KW"/>
</dbReference>
<dbReference type="GO" id="GO:0004180">
    <property type="term" value="F:carboxypeptidase activity"/>
    <property type="evidence" value="ECO:0007669"/>
    <property type="project" value="UniProtKB-KW"/>
</dbReference>
<dbReference type="InterPro" id="IPR040921">
    <property type="entry name" value="Peptidase_S66C"/>
</dbReference>
<dbReference type="Gene3D" id="3.40.50.10740">
    <property type="entry name" value="Class I glutamine amidotransferase-like"/>
    <property type="match status" value="1"/>
</dbReference>
<evidence type="ECO:0000313" key="10">
    <source>
        <dbReference type="Proteomes" id="UP000017127"/>
    </source>
</evidence>
<dbReference type="InterPro" id="IPR040449">
    <property type="entry name" value="Peptidase_S66_N"/>
</dbReference>
<evidence type="ECO:0000259" key="8">
    <source>
        <dbReference type="Pfam" id="PF17676"/>
    </source>
</evidence>
<dbReference type="Pfam" id="PF02016">
    <property type="entry name" value="Peptidase_S66"/>
    <property type="match status" value="1"/>
</dbReference>
<evidence type="ECO:0000256" key="4">
    <source>
        <dbReference type="ARBA" id="ARBA00022801"/>
    </source>
</evidence>
<keyword evidence="10" id="KW-1185">Reference proteome</keyword>
<dbReference type="SUPFAM" id="SSF52317">
    <property type="entry name" value="Class I glutamine amidotransferase-like"/>
    <property type="match status" value="1"/>
</dbReference>
<name>U7QL74_9CYAN</name>
<dbReference type="CDD" id="cd07025">
    <property type="entry name" value="Peptidase_S66"/>
    <property type="match status" value="1"/>
</dbReference>
<evidence type="ECO:0000256" key="2">
    <source>
        <dbReference type="ARBA" id="ARBA00022645"/>
    </source>
</evidence>
<feature type="active site" description="Charge relay system" evidence="6">
    <location>
        <position position="236"/>
    </location>
</feature>
<evidence type="ECO:0000256" key="3">
    <source>
        <dbReference type="ARBA" id="ARBA00022670"/>
    </source>
</evidence>
<evidence type="ECO:0000313" key="9">
    <source>
        <dbReference type="EMBL" id="ERT07860.1"/>
    </source>
</evidence>
<proteinExistence type="inferred from homology"/>
<sequence>MNRRQFLSRFGHSLLLTQFSPISPITANSSPKILKPSRLKIGDTVGLVTPASPIKKSHIKFIQLQLAQQGLKIKVAPHALDEYGYLAGVDRDRAADINAFFADGSVQALISTGGGWGSSRILPFLDYDLIRRNPKIILGYSDITALLVAIYSRSGLTTFHGLLGTSVWNEFSVAYLRRLLFNAEAITFQNPAEVRVETITPGQARGRLVGGNLSVIGGLVGSGFLPDWNQAILFVEDVGEDIYRVDRMLNHLRLAGILEQLGGFIFGQCTRCLDEEDDSPTLSLWQVLNDHIRPLGIPAWYGSMIGHIRNQFTVPLGVEVEIDANLGIIKMLESAVI</sequence>
<dbReference type="PIRSF" id="PIRSF028757">
    <property type="entry name" value="LD-carboxypeptidase"/>
    <property type="match status" value="1"/>
</dbReference>
<dbReference type="Pfam" id="PF17676">
    <property type="entry name" value="Peptidase_S66C"/>
    <property type="match status" value="1"/>
</dbReference>
<gene>
    <name evidence="9" type="ORF">M595_2175</name>
</gene>
<feature type="domain" description="LD-carboxypeptidase C-terminal" evidence="8">
    <location>
        <begin position="205"/>
        <end position="322"/>
    </location>
</feature>
<comment type="caution">
    <text evidence="9">The sequence shown here is derived from an EMBL/GenBank/DDBJ whole genome shotgun (WGS) entry which is preliminary data.</text>
</comment>
<comment type="similarity">
    <text evidence="1">Belongs to the peptidase S66 family.</text>
</comment>
<keyword evidence="4" id="KW-0378">Hydrolase</keyword>
<dbReference type="Proteomes" id="UP000017127">
    <property type="component" value="Unassembled WGS sequence"/>
</dbReference>
<keyword evidence="5" id="KW-0720">Serine protease</keyword>
<dbReference type="Gene3D" id="3.50.30.60">
    <property type="entry name" value="LD-carboxypeptidase A C-terminal domain-like"/>
    <property type="match status" value="1"/>
</dbReference>
<accession>U7QL74</accession>
<dbReference type="GO" id="GO:0006508">
    <property type="term" value="P:proteolysis"/>
    <property type="evidence" value="ECO:0007669"/>
    <property type="project" value="UniProtKB-KW"/>
</dbReference>
<dbReference type="EMBL" id="AUZM01000017">
    <property type="protein sequence ID" value="ERT07860.1"/>
    <property type="molecule type" value="Genomic_DNA"/>
</dbReference>
<dbReference type="AlphaFoldDB" id="U7QL74"/>
<evidence type="ECO:0000256" key="5">
    <source>
        <dbReference type="ARBA" id="ARBA00022825"/>
    </source>
</evidence>
<reference evidence="9 10" key="1">
    <citation type="journal article" date="2013" name="Front. Microbiol.">
        <title>Comparative genomic analyses of the cyanobacterium, Lyngbya aestuarii BL J, a powerful hydrogen producer.</title>
        <authorList>
            <person name="Kothari A."/>
            <person name="Vaughn M."/>
            <person name="Garcia-Pichel F."/>
        </authorList>
    </citation>
    <scope>NUCLEOTIDE SEQUENCE [LARGE SCALE GENOMIC DNA]</scope>
    <source>
        <strain evidence="9 10">BL J</strain>
    </source>
</reference>
<dbReference type="RefSeq" id="WP_023066016.1">
    <property type="nucleotide sequence ID" value="NZ_AUZM01000017.1"/>
</dbReference>
<dbReference type="PANTHER" id="PTHR30237:SF2">
    <property type="entry name" value="MUREIN TETRAPEPTIDE CARBOXYPEPTIDASE"/>
    <property type="match status" value="1"/>
</dbReference>
<evidence type="ECO:0000256" key="1">
    <source>
        <dbReference type="ARBA" id="ARBA00010233"/>
    </source>
</evidence>
<evidence type="ECO:0000259" key="7">
    <source>
        <dbReference type="Pfam" id="PF02016"/>
    </source>
</evidence>
<keyword evidence="2 9" id="KW-0121">Carboxypeptidase</keyword>
<feature type="active site" description="Charge relay system" evidence="6">
    <location>
        <position position="307"/>
    </location>
</feature>
<evidence type="ECO:0000256" key="6">
    <source>
        <dbReference type="PIRSR" id="PIRSR028757-1"/>
    </source>
</evidence>
<dbReference type="PATRIC" id="fig|1348334.3.peg.2110"/>